<dbReference type="EMBL" id="PDND01000187">
    <property type="protein sequence ID" value="PGH30179.1"/>
    <property type="molecule type" value="Genomic_DNA"/>
</dbReference>
<organism evidence="3 4">
    <name type="scientific">[Emmonsia] crescens</name>
    <dbReference type="NCBI Taxonomy" id="73230"/>
    <lineage>
        <taxon>Eukaryota</taxon>
        <taxon>Fungi</taxon>
        <taxon>Dikarya</taxon>
        <taxon>Ascomycota</taxon>
        <taxon>Pezizomycotina</taxon>
        <taxon>Eurotiomycetes</taxon>
        <taxon>Eurotiomycetidae</taxon>
        <taxon>Onygenales</taxon>
        <taxon>Ajellomycetaceae</taxon>
        <taxon>Emergomyces</taxon>
    </lineage>
</organism>
<dbReference type="Proteomes" id="UP000226031">
    <property type="component" value="Unassembled WGS sequence"/>
</dbReference>
<feature type="compositionally biased region" description="Basic residues" evidence="1">
    <location>
        <begin position="86"/>
        <end position="97"/>
    </location>
</feature>
<feature type="region of interest" description="Disordered" evidence="1">
    <location>
        <begin position="54"/>
        <end position="111"/>
    </location>
</feature>
<dbReference type="STRING" id="73230.A0A2B7ZAD6"/>
<feature type="domain" description="PD-(D/E)XK nuclease-like" evidence="2">
    <location>
        <begin position="249"/>
        <end position="502"/>
    </location>
</feature>
<feature type="compositionally biased region" description="Low complexity" evidence="1">
    <location>
        <begin position="54"/>
        <end position="76"/>
    </location>
</feature>
<protein>
    <recommendedName>
        <fullName evidence="2">PD-(D/E)XK nuclease-like domain-containing protein</fullName>
    </recommendedName>
</protein>
<proteinExistence type="predicted"/>
<keyword evidence="4" id="KW-1185">Reference proteome</keyword>
<gene>
    <name evidence="3" type="ORF">GX50_07044</name>
</gene>
<comment type="caution">
    <text evidence="3">The sequence shown here is derived from an EMBL/GenBank/DDBJ whole genome shotgun (WGS) entry which is preliminary data.</text>
</comment>
<feature type="compositionally biased region" description="Basic and acidic residues" evidence="1">
    <location>
        <begin position="98"/>
        <end position="107"/>
    </location>
</feature>
<evidence type="ECO:0000259" key="2">
    <source>
        <dbReference type="Pfam" id="PF20516"/>
    </source>
</evidence>
<accession>A0A2B7ZAD6</accession>
<evidence type="ECO:0000313" key="3">
    <source>
        <dbReference type="EMBL" id="PGH30179.1"/>
    </source>
</evidence>
<name>A0A2B7ZAD6_9EURO</name>
<dbReference type="VEuPathDB" id="FungiDB:EMCG_01265"/>
<evidence type="ECO:0000256" key="1">
    <source>
        <dbReference type="SAM" id="MobiDB-lite"/>
    </source>
</evidence>
<dbReference type="Pfam" id="PF20516">
    <property type="entry name" value="PDDEXK_12"/>
    <property type="match status" value="1"/>
</dbReference>
<dbReference type="AlphaFoldDB" id="A0A2B7ZAD6"/>
<sequence length="514" mass="57978">MPVTSIEELVECSTRRCNAIPDWLDACNADPSPFNNAWPALSLTLRKRNELGLWSSSSDPSRTLSLRSRSRSVPPSFMDGLGKQPGRGRRPNRRVTTRSREGKKKAEAISQARTFPETHSAPTTIEVVGLDQLQLHESCTAVSSERNLRASTTLSHTFTATGSKRSGLSRSLSPTKKISDLMAAKPPIKVGAAMEVPEYVEELLTRLAGICGGDSVLPRSLKVEWRLCIFCFGFQANGERLQTELDKIDRRNYQDFFFDDPVKPDVSYDLEVFEKLQLLREAALNCYDREKPEPSWGEAVFYPMLNLAVELENRDNIQNVQVENLTTTQISPKSLVPTGLQDLAFTSKRVDYCIYLSQTETQESHTRDLLTLRNIDINDHGINQAGSSSYVKWLPQLAAVECKSSVPGADGAVQLGVWMAALRKQLEALMKQEKVPKMHLKPMPCLKAEGLHWYMYWCFIGDKGETALYGPDDLGSAKEIKGLYQILTALREIVKYGRDEYWPWFKETMLWEKD</sequence>
<evidence type="ECO:0000313" key="4">
    <source>
        <dbReference type="Proteomes" id="UP000226031"/>
    </source>
</evidence>
<reference evidence="3 4" key="1">
    <citation type="submission" date="2017-10" db="EMBL/GenBank/DDBJ databases">
        <title>Comparative genomics in systemic dimorphic fungi from Ajellomycetaceae.</title>
        <authorList>
            <person name="Munoz J.F."/>
            <person name="Mcewen J.G."/>
            <person name="Clay O.K."/>
            <person name="Cuomo C.A."/>
        </authorList>
    </citation>
    <scope>NUCLEOTIDE SEQUENCE [LARGE SCALE GENOMIC DNA]</scope>
    <source>
        <strain evidence="3 4">UAMH4076</strain>
    </source>
</reference>
<dbReference type="InterPro" id="IPR046797">
    <property type="entry name" value="PDDEXK_12"/>
</dbReference>